<comment type="caution">
    <text evidence="1">The sequence shown here is derived from an EMBL/GenBank/DDBJ whole genome shotgun (WGS) entry which is preliminary data.</text>
</comment>
<proteinExistence type="predicted"/>
<reference evidence="1 2" key="1">
    <citation type="journal article" date="2015" name="Nature">
        <title>rRNA introns, odd ribosomes, and small enigmatic genomes across a large radiation of phyla.</title>
        <authorList>
            <person name="Brown C.T."/>
            <person name="Hug L.A."/>
            <person name="Thomas B.C."/>
            <person name="Sharon I."/>
            <person name="Castelle C.J."/>
            <person name="Singh A."/>
            <person name="Wilkins M.J."/>
            <person name="Williams K.H."/>
            <person name="Banfield J.F."/>
        </authorList>
    </citation>
    <scope>NUCLEOTIDE SEQUENCE [LARGE SCALE GENOMIC DNA]</scope>
</reference>
<accession>A0A0G1IKV4</accession>
<organism evidence="1 2">
    <name type="scientific">Candidatus Giovannonibacteria bacterium GW2011_GWA1_44_25</name>
    <dbReference type="NCBI Taxonomy" id="1618645"/>
    <lineage>
        <taxon>Bacteria</taxon>
        <taxon>Candidatus Giovannoniibacteriota</taxon>
    </lineage>
</organism>
<dbReference type="AlphaFoldDB" id="A0A0G1IKV4"/>
<sequence length="236" mass="26228">MGNRKSAWNPVLRPDVREEARAHTKPRWLVQREEFVNAAEGVVTYRNDAAKQCEAFIKLLATASAISVDDGEGKNPRLAALAHVRNNAARKEIFESKDCERAFDVFYTAACAVGQVNGMSEREARGFAGAQVRGTRAFARAIKNLGDEHQQDMFLRKHGLIANDADEGFIPSVSMGNMVKLLEALEKDGKFSILNGFKEHLPQSWIPREAKKDGVETLLKTFEKKGQSKVQAEPKS</sequence>
<evidence type="ECO:0000313" key="2">
    <source>
        <dbReference type="Proteomes" id="UP000034087"/>
    </source>
</evidence>
<protein>
    <submittedName>
        <fullName evidence="1">Uncharacterized protein</fullName>
    </submittedName>
</protein>
<name>A0A0G1IKV4_9BACT</name>
<dbReference type="EMBL" id="LCIR01000007">
    <property type="protein sequence ID" value="KKT59790.1"/>
    <property type="molecule type" value="Genomic_DNA"/>
</dbReference>
<evidence type="ECO:0000313" key="1">
    <source>
        <dbReference type="EMBL" id="KKT59790.1"/>
    </source>
</evidence>
<gene>
    <name evidence="1" type="ORF">UW53_C0007G0008</name>
</gene>
<dbReference type="Proteomes" id="UP000034087">
    <property type="component" value="Unassembled WGS sequence"/>
</dbReference>